<feature type="chain" id="PRO_5036409041" evidence="1">
    <location>
        <begin position="21"/>
        <end position="100"/>
    </location>
</feature>
<proteinExistence type="predicted"/>
<gene>
    <name evidence="2" type="ORF">EDS130_LOCUS901</name>
    <name evidence="3" type="ORF">XAT740_LOCUS32055</name>
</gene>
<keyword evidence="1" id="KW-0732">Signal</keyword>
<evidence type="ECO:0000313" key="3">
    <source>
        <dbReference type="EMBL" id="CAF1361785.1"/>
    </source>
</evidence>
<dbReference type="Proteomes" id="UP000663828">
    <property type="component" value="Unassembled WGS sequence"/>
</dbReference>
<protein>
    <submittedName>
        <fullName evidence="2">Uncharacterized protein</fullName>
    </submittedName>
</protein>
<evidence type="ECO:0000313" key="5">
    <source>
        <dbReference type="Proteomes" id="UP000663852"/>
    </source>
</evidence>
<evidence type="ECO:0000313" key="2">
    <source>
        <dbReference type="EMBL" id="CAF0728319.1"/>
    </source>
</evidence>
<name>A0A813MRR1_ADIRI</name>
<evidence type="ECO:0000313" key="4">
    <source>
        <dbReference type="Proteomes" id="UP000663828"/>
    </source>
</evidence>
<keyword evidence="4" id="KW-1185">Reference proteome</keyword>
<feature type="signal peptide" evidence="1">
    <location>
        <begin position="1"/>
        <end position="20"/>
    </location>
</feature>
<dbReference type="AlphaFoldDB" id="A0A813MRR1"/>
<evidence type="ECO:0000256" key="1">
    <source>
        <dbReference type="SAM" id="SignalP"/>
    </source>
</evidence>
<sequence>MISSFHLVLIIASCLLITHAYMDRQYVPLNDLDVYAIQNYGLNDDRTIVARRAAHFIFPPAALVSSSSFNRANDFRDIFPNKRQSFGRKNHWDAFFGRRR</sequence>
<dbReference type="EMBL" id="CAJNOJ010000002">
    <property type="protein sequence ID" value="CAF0728319.1"/>
    <property type="molecule type" value="Genomic_DNA"/>
</dbReference>
<organism evidence="2 5">
    <name type="scientific">Adineta ricciae</name>
    <name type="common">Rotifer</name>
    <dbReference type="NCBI Taxonomy" id="249248"/>
    <lineage>
        <taxon>Eukaryota</taxon>
        <taxon>Metazoa</taxon>
        <taxon>Spiralia</taxon>
        <taxon>Gnathifera</taxon>
        <taxon>Rotifera</taxon>
        <taxon>Eurotatoria</taxon>
        <taxon>Bdelloidea</taxon>
        <taxon>Adinetida</taxon>
        <taxon>Adinetidae</taxon>
        <taxon>Adineta</taxon>
    </lineage>
</organism>
<dbReference type="EMBL" id="CAJNOR010002959">
    <property type="protein sequence ID" value="CAF1361785.1"/>
    <property type="molecule type" value="Genomic_DNA"/>
</dbReference>
<dbReference type="Proteomes" id="UP000663852">
    <property type="component" value="Unassembled WGS sequence"/>
</dbReference>
<reference evidence="2" key="1">
    <citation type="submission" date="2021-02" db="EMBL/GenBank/DDBJ databases">
        <authorList>
            <person name="Nowell W R."/>
        </authorList>
    </citation>
    <scope>NUCLEOTIDE SEQUENCE</scope>
</reference>
<comment type="caution">
    <text evidence="2">The sequence shown here is derived from an EMBL/GenBank/DDBJ whole genome shotgun (WGS) entry which is preliminary data.</text>
</comment>
<accession>A0A813MRR1</accession>
<dbReference type="OrthoDB" id="9970520at2759"/>